<keyword evidence="1" id="KW-1185">Reference proteome</keyword>
<accession>A0A1I7XA33</accession>
<evidence type="ECO:0000313" key="1">
    <source>
        <dbReference type="Proteomes" id="UP000095283"/>
    </source>
</evidence>
<dbReference type="PANTHER" id="PTHR46060">
    <property type="entry name" value="MARINER MOS1 TRANSPOSASE-LIKE PROTEIN"/>
    <property type="match status" value="1"/>
</dbReference>
<dbReference type="GO" id="GO:0003676">
    <property type="term" value="F:nucleic acid binding"/>
    <property type="evidence" value="ECO:0007669"/>
    <property type="project" value="InterPro"/>
</dbReference>
<proteinExistence type="predicted"/>
<name>A0A1I7XA33_HETBA</name>
<dbReference type="PANTHER" id="PTHR46060:SF1">
    <property type="entry name" value="MARINER MOS1 TRANSPOSASE-LIKE PROTEIN"/>
    <property type="match status" value="1"/>
</dbReference>
<dbReference type="AlphaFoldDB" id="A0A1I7XA33"/>
<sequence>MLLKHANQYDLYSIKVFFSVELADIGSDVLNDRQRSGTSETLKTNAFKSLLDENHSQTRKGLAKQLGVIQTTSMQNCLAEQRFRDVAEVREWIDDFIESKPMSFFHEGIRKLLDRWQKVIESEGKYFDD</sequence>
<dbReference type="Proteomes" id="UP000095283">
    <property type="component" value="Unplaced"/>
</dbReference>
<dbReference type="InterPro" id="IPR052709">
    <property type="entry name" value="Transposase-MT_Hybrid"/>
</dbReference>
<dbReference type="Gene3D" id="1.10.10.10">
    <property type="entry name" value="Winged helix-like DNA-binding domain superfamily/Winged helix DNA-binding domain"/>
    <property type="match status" value="1"/>
</dbReference>
<dbReference type="Gene3D" id="3.30.420.10">
    <property type="entry name" value="Ribonuclease H-like superfamily/Ribonuclease H"/>
    <property type="match status" value="1"/>
</dbReference>
<organism evidence="1 2">
    <name type="scientific">Heterorhabditis bacteriophora</name>
    <name type="common">Entomopathogenic nematode worm</name>
    <dbReference type="NCBI Taxonomy" id="37862"/>
    <lineage>
        <taxon>Eukaryota</taxon>
        <taxon>Metazoa</taxon>
        <taxon>Ecdysozoa</taxon>
        <taxon>Nematoda</taxon>
        <taxon>Chromadorea</taxon>
        <taxon>Rhabditida</taxon>
        <taxon>Rhabditina</taxon>
        <taxon>Rhabditomorpha</taxon>
        <taxon>Strongyloidea</taxon>
        <taxon>Heterorhabditidae</taxon>
        <taxon>Heterorhabditis</taxon>
    </lineage>
</organism>
<protein>
    <submittedName>
        <fullName evidence="2">HTH_48 domain-containing protein</fullName>
    </submittedName>
</protein>
<dbReference type="WBParaSite" id="Hba_14300">
    <property type="protein sequence ID" value="Hba_14300"/>
    <property type="gene ID" value="Hba_14300"/>
</dbReference>
<evidence type="ECO:0000313" key="2">
    <source>
        <dbReference type="WBParaSite" id="Hba_14300"/>
    </source>
</evidence>
<reference evidence="2" key="1">
    <citation type="submission" date="2016-11" db="UniProtKB">
        <authorList>
            <consortium name="WormBaseParasite"/>
        </authorList>
    </citation>
    <scope>IDENTIFICATION</scope>
</reference>
<dbReference type="InterPro" id="IPR036397">
    <property type="entry name" value="RNaseH_sf"/>
</dbReference>
<dbReference type="InterPro" id="IPR036388">
    <property type="entry name" value="WH-like_DNA-bd_sf"/>
</dbReference>